<evidence type="ECO:0000313" key="12">
    <source>
        <dbReference type="Proteomes" id="UP000245657"/>
    </source>
</evidence>
<dbReference type="InterPro" id="IPR022893">
    <property type="entry name" value="Shikimate_DH_fam"/>
</dbReference>
<organism evidence="11 12">
    <name type="scientific">Methanospirillum lacunae</name>
    <dbReference type="NCBI Taxonomy" id="668570"/>
    <lineage>
        <taxon>Archaea</taxon>
        <taxon>Methanobacteriati</taxon>
        <taxon>Methanobacteriota</taxon>
        <taxon>Stenosarchaea group</taxon>
        <taxon>Methanomicrobia</taxon>
        <taxon>Methanomicrobiales</taxon>
        <taxon>Methanospirillaceae</taxon>
        <taxon>Methanospirillum</taxon>
    </lineage>
</organism>
<keyword evidence="12" id="KW-1185">Reference proteome</keyword>
<proteinExistence type="inferred from homology"/>
<accession>A0A2V2N1A9</accession>
<evidence type="ECO:0000256" key="8">
    <source>
        <dbReference type="ARBA" id="ARBA00048567"/>
    </source>
</evidence>
<gene>
    <name evidence="9" type="primary">aroE</name>
    <name evidence="11" type="ORF">DK846_01955</name>
</gene>
<comment type="function">
    <text evidence="9">Involved in the biosynthesis of the chorismate, which leads to the biosynthesis of aromatic amino acids. Catalyzes the reversible NADPH linked reduction of 3-dehydroshikimate (DHSA) to yield shikimate (SA).</text>
</comment>
<comment type="subunit">
    <text evidence="9">Homodimer.</text>
</comment>
<feature type="binding site" evidence="9">
    <location>
        <begin position="326"/>
        <end position="330"/>
    </location>
    <ligand>
        <name>NADP(+)</name>
        <dbReference type="ChEBI" id="CHEBI:58349"/>
    </ligand>
</feature>
<keyword evidence="9 11" id="KW-0560">Oxidoreductase</keyword>
<comment type="caution">
    <text evidence="11">The sequence shown here is derived from an EMBL/GenBank/DDBJ whole genome shotgun (WGS) entry which is preliminary data.</text>
</comment>
<comment type="catalytic activity">
    <reaction evidence="9">
        <text>shikimate + NADP(+) = 3-dehydroshikimate + NADPH + H(+)</text>
        <dbReference type="Rhea" id="RHEA:17737"/>
        <dbReference type="ChEBI" id="CHEBI:15378"/>
        <dbReference type="ChEBI" id="CHEBI:16630"/>
        <dbReference type="ChEBI" id="CHEBI:36208"/>
        <dbReference type="ChEBI" id="CHEBI:57783"/>
        <dbReference type="ChEBI" id="CHEBI:58349"/>
        <dbReference type="EC" id="1.1.1.25"/>
    </reaction>
</comment>
<dbReference type="PANTHER" id="PTHR21089">
    <property type="entry name" value="SHIKIMATE DEHYDROGENASE"/>
    <property type="match status" value="1"/>
</dbReference>
<keyword evidence="2 9" id="KW-0028">Amino-acid biosynthesis</keyword>
<feature type="binding site" evidence="9">
    <location>
        <position position="291"/>
    </location>
    <ligand>
        <name>shikimate</name>
        <dbReference type="ChEBI" id="CHEBI:36208"/>
    </ligand>
</feature>
<comment type="pathway">
    <text evidence="1">Metabolic intermediate biosynthesis; chorismate biosynthesis; chorismate from D-erythrose 4-phosphate and phosphoenolpyruvate: step 5/7.</text>
</comment>
<dbReference type="GO" id="GO:0004765">
    <property type="term" value="F:shikimate kinase activity"/>
    <property type="evidence" value="ECO:0007669"/>
    <property type="project" value="UniProtKB-EC"/>
</dbReference>
<keyword evidence="3" id="KW-0808">Transferase</keyword>
<dbReference type="InterPro" id="IPR027417">
    <property type="entry name" value="P-loop_NTPase"/>
</dbReference>
<evidence type="ECO:0000256" key="9">
    <source>
        <dbReference type="HAMAP-Rule" id="MF_00222"/>
    </source>
</evidence>
<keyword evidence="6" id="KW-0067">ATP-binding</keyword>
<evidence type="ECO:0000256" key="1">
    <source>
        <dbReference type="ARBA" id="ARBA00004842"/>
    </source>
</evidence>
<dbReference type="Proteomes" id="UP000245657">
    <property type="component" value="Unassembled WGS sequence"/>
</dbReference>
<reference evidence="11 12" key="1">
    <citation type="submission" date="2018-05" db="EMBL/GenBank/DDBJ databases">
        <title>Draft genome of Methanospirillum lacunae Ki8-1.</title>
        <authorList>
            <person name="Dueholm M.S."/>
            <person name="Nielsen P.H."/>
            <person name="Bakmann L.F."/>
            <person name="Otzen D.E."/>
        </authorList>
    </citation>
    <scope>NUCLEOTIDE SEQUENCE [LARGE SCALE GENOMIC DNA]</scope>
    <source>
        <strain evidence="11 12">Ki8-1</strain>
    </source>
</reference>
<dbReference type="HAMAP" id="MF_00222">
    <property type="entry name" value="Shikimate_DH_AroE"/>
    <property type="match status" value="1"/>
</dbReference>
<dbReference type="CDD" id="cd00464">
    <property type="entry name" value="SK"/>
    <property type="match status" value="1"/>
</dbReference>
<dbReference type="PANTHER" id="PTHR21089:SF1">
    <property type="entry name" value="BIFUNCTIONAL 3-DEHYDROQUINATE DEHYDRATASE_SHIKIMATE DEHYDROGENASE, CHLOROPLASTIC"/>
    <property type="match status" value="1"/>
</dbReference>
<comment type="caution">
    <text evidence="9">Lacks conserved residue(s) required for the propagation of feature annotation.</text>
</comment>
<dbReference type="SUPFAM" id="SSF51735">
    <property type="entry name" value="NAD(P)-binding Rossmann-fold domains"/>
    <property type="match status" value="1"/>
</dbReference>
<dbReference type="InterPro" id="IPR036291">
    <property type="entry name" value="NAD(P)-bd_dom_sf"/>
</dbReference>
<dbReference type="GO" id="GO:0009423">
    <property type="term" value="P:chorismate biosynthetic process"/>
    <property type="evidence" value="ECO:0007669"/>
    <property type="project" value="UniProtKB-UniRule"/>
</dbReference>
<evidence type="ECO:0000313" key="11">
    <source>
        <dbReference type="EMBL" id="PWR73952.1"/>
    </source>
</evidence>
<feature type="domain" description="Shikimate dehydrogenase substrate binding N-terminal" evidence="10">
    <location>
        <begin position="213"/>
        <end position="293"/>
    </location>
</feature>
<dbReference type="RefSeq" id="WP_109967231.1">
    <property type="nucleotide sequence ID" value="NZ_CP176093.1"/>
</dbReference>
<name>A0A2V2N1A9_9EURY</name>
<dbReference type="Pfam" id="PF08501">
    <property type="entry name" value="Shikimate_dh_N"/>
    <property type="match status" value="1"/>
</dbReference>
<comment type="similarity">
    <text evidence="9">Belongs to the shikimate dehydrogenase family.</text>
</comment>
<dbReference type="InterPro" id="IPR031322">
    <property type="entry name" value="Shikimate/glucono_kinase"/>
</dbReference>
<dbReference type="PRINTS" id="PR01100">
    <property type="entry name" value="SHIKIMTKNASE"/>
</dbReference>
<dbReference type="AlphaFoldDB" id="A0A2V2N1A9"/>
<feature type="binding site" evidence="9">
    <location>
        <position position="437"/>
    </location>
    <ligand>
        <name>NADP(+)</name>
        <dbReference type="ChEBI" id="CHEBI:58349"/>
    </ligand>
</feature>
<dbReference type="Gene3D" id="3.40.50.720">
    <property type="entry name" value="NAD(P)-binding Rossmann-like Domain"/>
    <property type="match status" value="1"/>
</dbReference>
<dbReference type="EMBL" id="QGMY01000002">
    <property type="protein sequence ID" value="PWR73952.1"/>
    <property type="molecule type" value="Genomic_DNA"/>
</dbReference>
<dbReference type="HAMAP" id="MF_00109">
    <property type="entry name" value="Shikimate_kinase"/>
    <property type="match status" value="1"/>
</dbReference>
<protein>
    <recommendedName>
        <fullName evidence="9">Shikimate dehydrogenase (NADP(+))</fullName>
        <shortName evidence="9">SDH</shortName>
        <ecNumber evidence="9">1.1.1.25</ecNumber>
    </recommendedName>
</protein>
<dbReference type="GO" id="GO:0005829">
    <property type="term" value="C:cytosol"/>
    <property type="evidence" value="ECO:0007669"/>
    <property type="project" value="TreeGrafter"/>
</dbReference>
<dbReference type="PROSITE" id="PS01128">
    <property type="entry name" value="SHIKIMATE_KINASE"/>
    <property type="match status" value="1"/>
</dbReference>
<dbReference type="GeneID" id="97549295"/>
<dbReference type="GO" id="GO:0019632">
    <property type="term" value="P:shikimate metabolic process"/>
    <property type="evidence" value="ECO:0007669"/>
    <property type="project" value="TreeGrafter"/>
</dbReference>
<dbReference type="GO" id="GO:0050661">
    <property type="term" value="F:NADP binding"/>
    <property type="evidence" value="ECO:0007669"/>
    <property type="project" value="TreeGrafter"/>
</dbReference>
<feature type="binding site" evidence="9">
    <location>
        <position position="416"/>
    </location>
    <ligand>
        <name>shikimate</name>
        <dbReference type="ChEBI" id="CHEBI:36208"/>
    </ligand>
</feature>
<dbReference type="SUPFAM" id="SSF52540">
    <property type="entry name" value="P-loop containing nucleoside triphosphate hydrolases"/>
    <property type="match status" value="1"/>
</dbReference>
<dbReference type="InterPro" id="IPR000623">
    <property type="entry name" value="Shikimate_kinase/TSH1"/>
</dbReference>
<evidence type="ECO:0000256" key="7">
    <source>
        <dbReference type="ARBA" id="ARBA00023141"/>
    </source>
</evidence>
<dbReference type="InterPro" id="IPR046346">
    <property type="entry name" value="Aminoacid_DH-like_N_sf"/>
</dbReference>
<evidence type="ECO:0000256" key="2">
    <source>
        <dbReference type="ARBA" id="ARBA00022605"/>
    </source>
</evidence>
<evidence type="ECO:0000256" key="4">
    <source>
        <dbReference type="ARBA" id="ARBA00022741"/>
    </source>
</evidence>
<dbReference type="InterPro" id="IPR023000">
    <property type="entry name" value="Shikimate_kinase_CS"/>
</dbReference>
<feature type="binding site" evidence="9">
    <location>
        <position position="306"/>
    </location>
    <ligand>
        <name>shikimate</name>
        <dbReference type="ChEBI" id="CHEBI:36208"/>
    </ligand>
</feature>
<dbReference type="Gene3D" id="3.40.50.10860">
    <property type="entry name" value="Leucine Dehydrogenase, chain A, domain 1"/>
    <property type="match status" value="1"/>
</dbReference>
<dbReference type="Pfam" id="PF01202">
    <property type="entry name" value="SKI"/>
    <property type="match status" value="1"/>
</dbReference>
<feature type="binding site" evidence="9">
    <location>
        <begin position="221"/>
        <end position="223"/>
    </location>
    <ligand>
        <name>shikimate</name>
        <dbReference type="ChEBI" id="CHEBI:36208"/>
    </ligand>
</feature>
<dbReference type="OrthoDB" id="8744at2157"/>
<comment type="pathway">
    <text evidence="9">Metabolic intermediate biosynthesis; chorismate biosynthesis; chorismate from D-erythrose 4-phosphate and phosphoenolpyruvate: step 4/7.</text>
</comment>
<dbReference type="GO" id="GO:0004764">
    <property type="term" value="F:shikimate 3-dehydrogenase (NADP+) activity"/>
    <property type="evidence" value="ECO:0007669"/>
    <property type="project" value="UniProtKB-UniRule"/>
</dbReference>
<keyword evidence="5 11" id="KW-0418">Kinase</keyword>
<feature type="binding site" evidence="9">
    <location>
        <position position="414"/>
    </location>
    <ligand>
        <name>NADP(+)</name>
        <dbReference type="ChEBI" id="CHEBI:58349"/>
    </ligand>
</feature>
<dbReference type="CDD" id="cd01065">
    <property type="entry name" value="NAD_bind_Shikimate_DH"/>
    <property type="match status" value="1"/>
</dbReference>
<comment type="catalytic activity">
    <reaction evidence="8">
        <text>shikimate + ATP = 3-phosphoshikimate + ADP + H(+)</text>
        <dbReference type="Rhea" id="RHEA:13121"/>
        <dbReference type="ChEBI" id="CHEBI:15378"/>
        <dbReference type="ChEBI" id="CHEBI:30616"/>
        <dbReference type="ChEBI" id="CHEBI:36208"/>
        <dbReference type="ChEBI" id="CHEBI:145989"/>
        <dbReference type="ChEBI" id="CHEBI:456216"/>
        <dbReference type="EC" id="2.7.1.71"/>
    </reaction>
</comment>
<dbReference type="GO" id="GO:0008652">
    <property type="term" value="P:amino acid biosynthetic process"/>
    <property type="evidence" value="ECO:0007669"/>
    <property type="project" value="UniProtKB-KW"/>
</dbReference>
<feature type="binding site" evidence="9">
    <location>
        <position position="444"/>
    </location>
    <ligand>
        <name>shikimate</name>
        <dbReference type="ChEBI" id="CHEBI:36208"/>
    </ligand>
</feature>
<dbReference type="EC" id="1.1.1.25" evidence="9"/>
<feature type="binding site" evidence="9">
    <location>
        <position position="266"/>
    </location>
    <ligand>
        <name>shikimate</name>
        <dbReference type="ChEBI" id="CHEBI:36208"/>
    </ligand>
</feature>
<feature type="binding site" evidence="9">
    <location>
        <begin position="349"/>
        <end position="354"/>
    </location>
    <ligand>
        <name>NADP(+)</name>
        <dbReference type="ChEBI" id="CHEBI:58349"/>
    </ligand>
</feature>
<keyword evidence="4" id="KW-0547">Nucleotide-binding</keyword>
<keyword evidence="9" id="KW-0521">NADP</keyword>
<dbReference type="GO" id="GO:0009073">
    <property type="term" value="P:aromatic amino acid family biosynthetic process"/>
    <property type="evidence" value="ECO:0007669"/>
    <property type="project" value="UniProtKB-KW"/>
</dbReference>
<dbReference type="InterPro" id="IPR013708">
    <property type="entry name" value="Shikimate_DH-bd_N"/>
</dbReference>
<sequence>MEDRRIVLIGYRGTGKSSIGKNIAATLGFGHLDLDALIEETEGRTIPEIFAEGGEDLFRSIESGIIAKLSDKPAVISTGGGAILRSGNIRSLRRNSQIILLTSTEEMIAKRIGGTARPSLTGLPLEEEIHTTLTERMPQYRAVADLVYDSTGKTPRQAASEILQIIRPGKRLSDEINARQKLVNWVLTTPIPAAAHEPLQATIPDPSIRIYGILGNPCMHSLSPPIWNRLFQELEIPARNTWFECPDPARFIPAAEKAGVRGLSVTIPHKGRVMPLLDEIRKDATVIGAVNTILLLDGKRYGFNTDWKGIYRPLEGISGEVAVILGAGGAAASAVYATSMRGFTPIILNRTVERAREMGRHFGVETGALSDFTRYHPDLVINTTSVGMKSHTAAANQTPIPVSSLTPDMHIFDLVYTPAETPLLRGALDKGCSIIPGTEMFIHQLIEQFKVLTGIDIPADTVRRWIL</sequence>
<evidence type="ECO:0000256" key="3">
    <source>
        <dbReference type="ARBA" id="ARBA00022679"/>
    </source>
</evidence>
<evidence type="ECO:0000259" key="10">
    <source>
        <dbReference type="Pfam" id="PF08501"/>
    </source>
</evidence>
<keyword evidence="7 9" id="KW-0057">Aromatic amino acid biosynthesis</keyword>
<dbReference type="SUPFAM" id="SSF53223">
    <property type="entry name" value="Aminoacid dehydrogenase-like, N-terminal domain"/>
    <property type="match status" value="1"/>
</dbReference>
<dbReference type="UniPathway" id="UPA00053">
    <property type="reaction ID" value="UER00087"/>
</dbReference>
<dbReference type="GO" id="GO:0005524">
    <property type="term" value="F:ATP binding"/>
    <property type="evidence" value="ECO:0007669"/>
    <property type="project" value="UniProtKB-KW"/>
</dbReference>
<feature type="active site" description="Proton acceptor" evidence="9">
    <location>
        <position position="270"/>
    </location>
</feature>
<evidence type="ECO:0000256" key="5">
    <source>
        <dbReference type="ARBA" id="ARBA00022777"/>
    </source>
</evidence>
<evidence type="ECO:0000256" key="6">
    <source>
        <dbReference type="ARBA" id="ARBA00022840"/>
    </source>
</evidence>
<dbReference type="Gene3D" id="3.40.50.300">
    <property type="entry name" value="P-loop containing nucleotide triphosphate hydrolases"/>
    <property type="match status" value="1"/>
</dbReference>